<accession>A0A2C5ZBD8</accession>
<comment type="caution">
    <text evidence="1">The sequence shown here is derived from an EMBL/GenBank/DDBJ whole genome shotgun (WGS) entry which is preliminary data.</text>
</comment>
<reference evidence="1 2" key="1">
    <citation type="submission" date="2017-06" db="EMBL/GenBank/DDBJ databases">
        <title>Ant-infecting Ophiocordyceps genomes reveal a high diversity of potential behavioral manipulation genes and a possible major role for enterotoxins.</title>
        <authorList>
            <person name="De Bekker C."/>
            <person name="Evans H.C."/>
            <person name="Brachmann A."/>
            <person name="Hughes D.P."/>
        </authorList>
    </citation>
    <scope>NUCLEOTIDE SEQUENCE [LARGE SCALE GENOMIC DNA]</scope>
    <source>
        <strain evidence="1 2">1348a</strain>
    </source>
</reference>
<evidence type="ECO:0000313" key="1">
    <source>
        <dbReference type="EMBL" id="PHH76491.1"/>
    </source>
</evidence>
<dbReference type="Proteomes" id="UP000224854">
    <property type="component" value="Unassembled WGS sequence"/>
</dbReference>
<protein>
    <submittedName>
        <fullName evidence="1">Uncharacterized protein</fullName>
    </submittedName>
</protein>
<organism evidence="1 2">
    <name type="scientific">Ophiocordyceps australis</name>
    <dbReference type="NCBI Taxonomy" id="1399860"/>
    <lineage>
        <taxon>Eukaryota</taxon>
        <taxon>Fungi</taxon>
        <taxon>Dikarya</taxon>
        <taxon>Ascomycota</taxon>
        <taxon>Pezizomycotina</taxon>
        <taxon>Sordariomycetes</taxon>
        <taxon>Hypocreomycetidae</taxon>
        <taxon>Hypocreales</taxon>
        <taxon>Ophiocordycipitaceae</taxon>
        <taxon>Ophiocordyceps</taxon>
    </lineage>
</organism>
<proteinExistence type="predicted"/>
<keyword evidence="2" id="KW-1185">Reference proteome</keyword>
<name>A0A2C5ZBD8_9HYPO</name>
<sequence length="72" mass="7620">MRHSRALEFAQLSLVSLVSPLARLEGASELIWLATYQPAFAEAAEGTCGKLAMALVSPQAKPKPKPSDITPG</sequence>
<evidence type="ECO:0000313" key="2">
    <source>
        <dbReference type="Proteomes" id="UP000224854"/>
    </source>
</evidence>
<gene>
    <name evidence="1" type="ORF">CDD82_3968</name>
</gene>
<dbReference type="EMBL" id="NJEU01000314">
    <property type="protein sequence ID" value="PHH76491.1"/>
    <property type="molecule type" value="Genomic_DNA"/>
</dbReference>
<dbReference type="AlphaFoldDB" id="A0A2C5ZBD8"/>